<feature type="compositionally biased region" description="Pro residues" evidence="11">
    <location>
        <begin position="75"/>
        <end position="86"/>
    </location>
</feature>
<evidence type="ECO:0000256" key="9">
    <source>
        <dbReference type="ARBA" id="ARBA00023136"/>
    </source>
</evidence>
<dbReference type="GO" id="GO:0005886">
    <property type="term" value="C:plasma membrane"/>
    <property type="evidence" value="ECO:0007669"/>
    <property type="project" value="UniProtKB-SubCell"/>
</dbReference>
<evidence type="ECO:0000256" key="5">
    <source>
        <dbReference type="ARBA" id="ARBA00022519"/>
    </source>
</evidence>
<dbReference type="SUPFAM" id="SSF74653">
    <property type="entry name" value="TolA/TonB C-terminal domain"/>
    <property type="match status" value="1"/>
</dbReference>
<keyword evidence="8 10" id="KW-1133">Transmembrane helix</keyword>
<gene>
    <name evidence="13" type="ORF">FHS09_003735</name>
</gene>
<feature type="transmembrane region" description="Helical" evidence="10">
    <location>
        <begin position="17"/>
        <end position="38"/>
    </location>
</feature>
<dbReference type="GO" id="GO:0015891">
    <property type="term" value="P:siderophore transport"/>
    <property type="evidence" value="ECO:0007669"/>
    <property type="project" value="InterPro"/>
</dbReference>
<keyword evidence="6 10" id="KW-0812">Transmembrane</keyword>
<dbReference type="GO" id="GO:0055085">
    <property type="term" value="P:transmembrane transport"/>
    <property type="evidence" value="ECO:0007669"/>
    <property type="project" value="InterPro"/>
</dbReference>
<keyword evidence="5 10" id="KW-0997">Cell inner membrane</keyword>
<keyword evidence="7 10" id="KW-0653">Protein transport</keyword>
<keyword evidence="10" id="KW-0735">Signal-anchor</keyword>
<dbReference type="InterPro" id="IPR003538">
    <property type="entry name" value="TonB"/>
</dbReference>
<dbReference type="PANTHER" id="PTHR33446:SF14">
    <property type="entry name" value="PROTEIN TONB"/>
    <property type="match status" value="1"/>
</dbReference>
<comment type="caution">
    <text evidence="13">The sequence shown here is derived from an EMBL/GenBank/DDBJ whole genome shotgun (WGS) entry which is preliminary data.</text>
</comment>
<keyword evidence="9 10" id="KW-0472">Membrane</keyword>
<dbReference type="Proteomes" id="UP000535937">
    <property type="component" value="Unassembled WGS sequence"/>
</dbReference>
<evidence type="ECO:0000256" key="1">
    <source>
        <dbReference type="ARBA" id="ARBA00004383"/>
    </source>
</evidence>
<sequence>MQPAQFFLQPPPLLKHAALGLAALSIGLLLFFAMQLMIRVDGVLSREDSKRATLNFVRVDSSDSDVQTKKRQPPREPPPPETPPETPQLDAQLANVDASLNMNMPSIGIPLSAGDGPYLGALQQGGGLAGFDTDVIPVVRVPPAYPRRAKLAKIQGSVTLAVTIKPDGTVSDAEVLQANPPRLFDEAALTAIKRWKFRPKVVDGTPVSQRAKQTIEFKLSGGG</sequence>
<evidence type="ECO:0000256" key="11">
    <source>
        <dbReference type="SAM" id="MobiDB-lite"/>
    </source>
</evidence>
<comment type="function">
    <text evidence="10">Interacts with outer membrane receptor proteins that carry out high-affinity binding and energy dependent uptake into the periplasmic space of specific substrates. It could act to transduce energy from the cytoplasmic membrane to specific energy-requiring processes in the outer membrane, resulting in the release into the periplasm of ligands bound by these outer membrane proteins.</text>
</comment>
<proteinExistence type="inferred from homology"/>
<evidence type="ECO:0000256" key="6">
    <source>
        <dbReference type="ARBA" id="ARBA00022692"/>
    </source>
</evidence>
<accession>A0A7W4WER2</accession>
<dbReference type="InterPro" id="IPR051045">
    <property type="entry name" value="TonB-dependent_transducer"/>
</dbReference>
<comment type="subcellular location">
    <subcellularLocation>
        <location evidence="1 10">Cell inner membrane</location>
        <topology evidence="1 10">Single-pass membrane protein</topology>
        <orientation evidence="1 10">Periplasmic side</orientation>
    </subcellularLocation>
</comment>
<evidence type="ECO:0000256" key="7">
    <source>
        <dbReference type="ARBA" id="ARBA00022927"/>
    </source>
</evidence>
<feature type="region of interest" description="Disordered" evidence="11">
    <location>
        <begin position="58"/>
        <end position="88"/>
    </location>
</feature>
<name>A0A7W4WER2_9GAMM</name>
<dbReference type="PRINTS" id="PR01374">
    <property type="entry name" value="TONBPROTEIN"/>
</dbReference>
<dbReference type="Gene3D" id="3.30.1150.10">
    <property type="match status" value="1"/>
</dbReference>
<organism evidence="13 14">
    <name type="scientific">Microbulbifer rhizosphaerae</name>
    <dbReference type="NCBI Taxonomy" id="1562603"/>
    <lineage>
        <taxon>Bacteria</taxon>
        <taxon>Pseudomonadati</taxon>
        <taxon>Pseudomonadota</taxon>
        <taxon>Gammaproteobacteria</taxon>
        <taxon>Cellvibrionales</taxon>
        <taxon>Microbulbiferaceae</taxon>
        <taxon>Microbulbifer</taxon>
    </lineage>
</organism>
<evidence type="ECO:0000256" key="2">
    <source>
        <dbReference type="ARBA" id="ARBA00006555"/>
    </source>
</evidence>
<feature type="domain" description="TonB C-terminal" evidence="12">
    <location>
        <begin position="130"/>
        <end position="223"/>
    </location>
</feature>
<keyword evidence="14" id="KW-1185">Reference proteome</keyword>
<evidence type="ECO:0000256" key="10">
    <source>
        <dbReference type="RuleBase" id="RU362123"/>
    </source>
</evidence>
<dbReference type="Pfam" id="PF03544">
    <property type="entry name" value="TonB_C"/>
    <property type="match status" value="1"/>
</dbReference>
<dbReference type="PROSITE" id="PS52015">
    <property type="entry name" value="TONB_CTD"/>
    <property type="match status" value="1"/>
</dbReference>
<keyword evidence="4 10" id="KW-1003">Cell membrane</keyword>
<protein>
    <recommendedName>
        <fullName evidence="10">Protein TonB</fullName>
    </recommendedName>
</protein>
<reference evidence="13 14" key="1">
    <citation type="submission" date="2020-08" db="EMBL/GenBank/DDBJ databases">
        <title>Genomic Encyclopedia of Type Strains, Phase III (KMG-III): the genomes of soil and plant-associated and newly described type strains.</title>
        <authorList>
            <person name="Whitman W."/>
        </authorList>
    </citation>
    <scope>NUCLEOTIDE SEQUENCE [LARGE SCALE GENOMIC DNA]</scope>
    <source>
        <strain evidence="13 14">CECT 8799</strain>
    </source>
</reference>
<dbReference type="PANTHER" id="PTHR33446">
    <property type="entry name" value="PROTEIN TONB-RELATED"/>
    <property type="match status" value="1"/>
</dbReference>
<evidence type="ECO:0000259" key="12">
    <source>
        <dbReference type="PROSITE" id="PS52015"/>
    </source>
</evidence>
<dbReference type="AlphaFoldDB" id="A0A7W4WER2"/>
<dbReference type="InterPro" id="IPR037682">
    <property type="entry name" value="TonB_C"/>
</dbReference>
<dbReference type="GO" id="GO:0031992">
    <property type="term" value="F:energy transducer activity"/>
    <property type="evidence" value="ECO:0007669"/>
    <property type="project" value="InterPro"/>
</dbReference>
<dbReference type="GO" id="GO:0030288">
    <property type="term" value="C:outer membrane-bounded periplasmic space"/>
    <property type="evidence" value="ECO:0007669"/>
    <property type="project" value="InterPro"/>
</dbReference>
<evidence type="ECO:0000313" key="13">
    <source>
        <dbReference type="EMBL" id="MBB3062885.1"/>
    </source>
</evidence>
<dbReference type="EMBL" id="JACHWZ010000021">
    <property type="protein sequence ID" value="MBB3062885.1"/>
    <property type="molecule type" value="Genomic_DNA"/>
</dbReference>
<evidence type="ECO:0000313" key="14">
    <source>
        <dbReference type="Proteomes" id="UP000535937"/>
    </source>
</evidence>
<dbReference type="RefSeq" id="WP_183462577.1">
    <property type="nucleotide sequence ID" value="NZ_JACHWZ010000021.1"/>
</dbReference>
<evidence type="ECO:0000256" key="3">
    <source>
        <dbReference type="ARBA" id="ARBA00022448"/>
    </source>
</evidence>
<evidence type="ECO:0000256" key="8">
    <source>
        <dbReference type="ARBA" id="ARBA00022989"/>
    </source>
</evidence>
<dbReference type="GO" id="GO:0015031">
    <property type="term" value="P:protein transport"/>
    <property type="evidence" value="ECO:0007669"/>
    <property type="project" value="UniProtKB-UniRule"/>
</dbReference>
<comment type="similarity">
    <text evidence="2 10">Belongs to the TonB family.</text>
</comment>
<keyword evidence="3 10" id="KW-0813">Transport</keyword>
<evidence type="ECO:0000256" key="4">
    <source>
        <dbReference type="ARBA" id="ARBA00022475"/>
    </source>
</evidence>
<dbReference type="NCBIfam" id="TIGR01352">
    <property type="entry name" value="tonB_Cterm"/>
    <property type="match status" value="1"/>
</dbReference>
<dbReference type="InterPro" id="IPR006260">
    <property type="entry name" value="TonB/TolA_C"/>
</dbReference>